<dbReference type="AlphaFoldDB" id="A0A1Q8YDC5"/>
<dbReference type="EMBL" id="MSYM01000013">
    <property type="protein sequence ID" value="OLP05995.1"/>
    <property type="molecule type" value="Genomic_DNA"/>
</dbReference>
<evidence type="ECO:0000313" key="1">
    <source>
        <dbReference type="EMBL" id="OLP05995.1"/>
    </source>
</evidence>
<keyword evidence="2" id="KW-1185">Reference proteome</keyword>
<proteinExistence type="predicted"/>
<gene>
    <name evidence="1" type="ORF">BLL52_2224</name>
</gene>
<organism evidence="1 2">
    <name type="scientific">Rhodoferax antarcticus ANT.BR</name>
    <dbReference type="NCBI Taxonomy" id="1111071"/>
    <lineage>
        <taxon>Bacteria</taxon>
        <taxon>Pseudomonadati</taxon>
        <taxon>Pseudomonadota</taxon>
        <taxon>Betaproteobacteria</taxon>
        <taxon>Burkholderiales</taxon>
        <taxon>Comamonadaceae</taxon>
        <taxon>Rhodoferax</taxon>
    </lineage>
</organism>
<comment type="caution">
    <text evidence="1">The sequence shown here is derived from an EMBL/GenBank/DDBJ whole genome shotgun (WGS) entry which is preliminary data.</text>
</comment>
<evidence type="ECO:0000313" key="2">
    <source>
        <dbReference type="Proteomes" id="UP000185911"/>
    </source>
</evidence>
<reference evidence="1 2" key="1">
    <citation type="submission" date="2017-01" db="EMBL/GenBank/DDBJ databases">
        <title>Genome sequence of Rhodoferax antarcticus ANT.BR, a psychrophilic purple nonsulfur bacterium from an Antarctic microbial mat.</title>
        <authorList>
            <person name="Baker J."/>
            <person name="Riester C."/>
            <person name="Skinner B."/>
            <person name="Newell A."/>
            <person name="Swingley W."/>
            <person name="Madigan M."/>
            <person name="Jung D."/>
            <person name="Asao M."/>
            <person name="Chen M."/>
            <person name="Loughlin P."/>
            <person name="Pan H."/>
            <person name="Lin S."/>
            <person name="Li N."/>
            <person name="Shaw J."/>
            <person name="Prado M."/>
            <person name="Sherman C."/>
            <person name="Li X."/>
            <person name="Tang J."/>
            <person name="Blankenship R."/>
            <person name="Zhao T."/>
            <person name="Touchman J."/>
            <person name="Sattley M."/>
        </authorList>
    </citation>
    <scope>NUCLEOTIDE SEQUENCE [LARGE SCALE GENOMIC DNA]</scope>
    <source>
        <strain evidence="1 2">ANT.BR</strain>
    </source>
</reference>
<dbReference type="Proteomes" id="UP000185911">
    <property type="component" value="Unassembled WGS sequence"/>
</dbReference>
<protein>
    <submittedName>
        <fullName evidence="1">Uncharacterized protein</fullName>
    </submittedName>
</protein>
<name>A0A1Q8YDC5_9BURK</name>
<accession>A0A1Q8YDC5</accession>
<sequence>MATTLAIIVSCKFYKFLHPPSRKGGGETLFRMSTNSIDADEYATD</sequence>